<dbReference type="CDD" id="cd16433">
    <property type="entry name" value="CheB"/>
    <property type="match status" value="1"/>
</dbReference>
<gene>
    <name evidence="6" type="ORF">FJD37_09980</name>
</gene>
<dbReference type="Proteomes" id="UP000317901">
    <property type="component" value="Unassembled WGS sequence"/>
</dbReference>
<proteinExistence type="predicted"/>
<dbReference type="Pfam" id="PF01339">
    <property type="entry name" value="CheB_methylest"/>
    <property type="match status" value="1"/>
</dbReference>
<dbReference type="Gene3D" id="3.40.50.180">
    <property type="entry name" value="Methylesterase CheB, C-terminal domain"/>
    <property type="match status" value="1"/>
</dbReference>
<dbReference type="GO" id="GO:0008984">
    <property type="term" value="F:protein-glutamate methylesterase activity"/>
    <property type="evidence" value="ECO:0007669"/>
    <property type="project" value="UniProtKB-EC"/>
</dbReference>
<keyword evidence="1 4" id="KW-0378">Hydrolase</keyword>
<dbReference type="EC" id="3.1.1.61" evidence="2"/>
<dbReference type="RefSeq" id="WP_146426103.1">
    <property type="nucleotide sequence ID" value="NZ_VFIP01000015.1"/>
</dbReference>
<evidence type="ECO:0000256" key="1">
    <source>
        <dbReference type="ARBA" id="ARBA00022801"/>
    </source>
</evidence>
<dbReference type="PANTHER" id="PTHR42872:SF6">
    <property type="entry name" value="PROTEIN-GLUTAMATE METHYLESTERASE_PROTEIN-GLUTAMINE GLUTAMINASE"/>
    <property type="match status" value="1"/>
</dbReference>
<name>A0A5C5PXX5_9PSED</name>
<comment type="caution">
    <text evidence="6">The sequence shown here is derived from an EMBL/GenBank/DDBJ whole genome shotgun (WGS) entry which is preliminary data.</text>
</comment>
<dbReference type="GO" id="GO:0000156">
    <property type="term" value="F:phosphorelay response regulator activity"/>
    <property type="evidence" value="ECO:0007669"/>
    <property type="project" value="InterPro"/>
</dbReference>
<dbReference type="SUPFAM" id="SSF52738">
    <property type="entry name" value="Methylesterase CheB, C-terminal domain"/>
    <property type="match status" value="1"/>
</dbReference>
<accession>A0A5C5PXX5</accession>
<evidence type="ECO:0000256" key="2">
    <source>
        <dbReference type="ARBA" id="ARBA00039140"/>
    </source>
</evidence>
<evidence type="ECO:0000313" key="7">
    <source>
        <dbReference type="Proteomes" id="UP000317901"/>
    </source>
</evidence>
<dbReference type="GO" id="GO:0005737">
    <property type="term" value="C:cytoplasm"/>
    <property type="evidence" value="ECO:0007669"/>
    <property type="project" value="InterPro"/>
</dbReference>
<dbReference type="AlphaFoldDB" id="A0A5C5PXX5"/>
<evidence type="ECO:0000256" key="3">
    <source>
        <dbReference type="ARBA" id="ARBA00048267"/>
    </source>
</evidence>
<dbReference type="EMBL" id="VFIP01000015">
    <property type="protein sequence ID" value="TWR95322.1"/>
    <property type="molecule type" value="Genomic_DNA"/>
</dbReference>
<sequence length="193" mass="21071">MTTELRAVDAVVIGASSGGVEALLTLFANVQPGFRLPVIVVLHIPDERRSQLAAVFNNRLLLPVKEVDDKEPIAPGTLYFAAPGYHVSIEHDHSFSLSREERVHYSRPSIDYLFESAADVYQSRLAAILLTGANQDGAQGLLSVKQQGGLTIVQDPTEALVATMPHAALERCQPDYILPLHGIARLLVELERI</sequence>
<evidence type="ECO:0000259" key="5">
    <source>
        <dbReference type="PROSITE" id="PS50122"/>
    </source>
</evidence>
<dbReference type="InterPro" id="IPR000673">
    <property type="entry name" value="Sig_transdc_resp-reg_Me-estase"/>
</dbReference>
<keyword evidence="4" id="KW-0145">Chemotaxis</keyword>
<dbReference type="PROSITE" id="PS50122">
    <property type="entry name" value="CHEB"/>
    <property type="match status" value="1"/>
</dbReference>
<dbReference type="PANTHER" id="PTHR42872">
    <property type="entry name" value="PROTEIN-GLUTAMATE METHYLESTERASE/PROTEIN-GLUTAMINE GLUTAMINASE"/>
    <property type="match status" value="1"/>
</dbReference>
<comment type="catalytic activity">
    <reaction evidence="3">
        <text>[protein]-L-glutamate 5-O-methyl ester + H2O = L-glutamyl-[protein] + methanol + H(+)</text>
        <dbReference type="Rhea" id="RHEA:23236"/>
        <dbReference type="Rhea" id="RHEA-COMP:10208"/>
        <dbReference type="Rhea" id="RHEA-COMP:10311"/>
        <dbReference type="ChEBI" id="CHEBI:15377"/>
        <dbReference type="ChEBI" id="CHEBI:15378"/>
        <dbReference type="ChEBI" id="CHEBI:17790"/>
        <dbReference type="ChEBI" id="CHEBI:29973"/>
        <dbReference type="ChEBI" id="CHEBI:82795"/>
        <dbReference type="EC" id="3.1.1.61"/>
    </reaction>
</comment>
<protein>
    <recommendedName>
        <fullName evidence="2">protein-glutamate methylesterase</fullName>
        <ecNumber evidence="2">3.1.1.61</ecNumber>
    </recommendedName>
</protein>
<feature type="active site" evidence="4">
    <location>
        <position position="43"/>
    </location>
</feature>
<feature type="domain" description="CheB-type methylesterase" evidence="5">
    <location>
        <begin position="4"/>
        <end position="193"/>
    </location>
</feature>
<evidence type="ECO:0000256" key="4">
    <source>
        <dbReference type="PROSITE-ProRule" id="PRU00050"/>
    </source>
</evidence>
<feature type="active site" evidence="4">
    <location>
        <position position="136"/>
    </location>
</feature>
<dbReference type="GO" id="GO:0006935">
    <property type="term" value="P:chemotaxis"/>
    <property type="evidence" value="ECO:0007669"/>
    <property type="project" value="UniProtKB-UniRule"/>
</dbReference>
<reference evidence="6 7" key="1">
    <citation type="submission" date="2019-06" db="EMBL/GenBank/DDBJ databases">
        <title>Pseudomonas bimorpha sp. nov. isolated from bovine raw milk and skim milk concentrate.</title>
        <authorList>
            <person name="Hofmann K."/>
            <person name="Huptas C."/>
            <person name="Doll E."/>
            <person name="Scherer S."/>
            <person name="Wenning M."/>
        </authorList>
    </citation>
    <scope>NUCLEOTIDE SEQUENCE [LARGE SCALE GENOMIC DNA]</scope>
    <source>
        <strain evidence="6 7">DSM 108990</strain>
    </source>
</reference>
<evidence type="ECO:0000313" key="6">
    <source>
        <dbReference type="EMBL" id="TWR95322.1"/>
    </source>
</evidence>
<organism evidence="6 7">
    <name type="scientific">Pseudomonas saxonica</name>
    <dbReference type="NCBI Taxonomy" id="2600598"/>
    <lineage>
        <taxon>Bacteria</taxon>
        <taxon>Pseudomonadati</taxon>
        <taxon>Pseudomonadota</taxon>
        <taxon>Gammaproteobacteria</taxon>
        <taxon>Pseudomonadales</taxon>
        <taxon>Pseudomonadaceae</taxon>
        <taxon>Pseudomonas</taxon>
    </lineage>
</organism>
<feature type="active site" evidence="4">
    <location>
        <position position="16"/>
    </location>
</feature>
<dbReference type="InterPro" id="IPR035909">
    <property type="entry name" value="CheB_C"/>
</dbReference>
<dbReference type="OrthoDB" id="9791760at2"/>